<feature type="transmembrane region" description="Helical" evidence="12">
    <location>
        <begin position="12"/>
        <end position="31"/>
    </location>
</feature>
<feature type="transmembrane region" description="Helical" evidence="12">
    <location>
        <begin position="432"/>
        <end position="456"/>
    </location>
</feature>
<reference evidence="14 15" key="1">
    <citation type="submission" date="2021-09" db="EMBL/GenBank/DDBJ databases">
        <title>Genomic insights and catalytic innovation underlie evolution of tropane alkaloids biosynthesis.</title>
        <authorList>
            <person name="Wang Y.-J."/>
            <person name="Tian T."/>
            <person name="Huang J.-P."/>
            <person name="Huang S.-X."/>
        </authorList>
    </citation>
    <scope>NUCLEOTIDE SEQUENCE [LARGE SCALE GENOMIC DNA]</scope>
    <source>
        <strain evidence="14">KIB-2018</strain>
        <tissue evidence="14">Leaf</tissue>
    </source>
</reference>
<evidence type="ECO:0000256" key="3">
    <source>
        <dbReference type="ARBA" id="ARBA00022449"/>
    </source>
</evidence>
<comment type="caution">
    <text evidence="14">The sequence shown here is derived from an EMBL/GenBank/DDBJ whole genome shotgun (WGS) entry which is preliminary data.</text>
</comment>
<dbReference type="AlphaFoldDB" id="A0AAV8TAB1"/>
<feature type="transmembrane region" description="Helical" evidence="12">
    <location>
        <begin position="206"/>
        <end position="225"/>
    </location>
</feature>
<comment type="similarity">
    <text evidence="11">Belongs to the Ca(2+):cation antiporter (CaCA) (TC 2.A.19) family. Cation/calcium exchanger (CCX) subfamily.</text>
</comment>
<evidence type="ECO:0000256" key="5">
    <source>
        <dbReference type="ARBA" id="ARBA00022692"/>
    </source>
</evidence>
<dbReference type="InterPro" id="IPR044880">
    <property type="entry name" value="NCX_ion-bd_dom_sf"/>
</dbReference>
<dbReference type="Gene3D" id="1.20.1420.30">
    <property type="entry name" value="NCX, central ion-binding region"/>
    <property type="match status" value="2"/>
</dbReference>
<evidence type="ECO:0000256" key="2">
    <source>
        <dbReference type="ARBA" id="ARBA00022448"/>
    </source>
</evidence>
<keyword evidence="10" id="KW-0739">Sodium transport</keyword>
<keyword evidence="7 12" id="KW-1133">Transmembrane helix</keyword>
<feature type="transmembrane region" description="Helical" evidence="12">
    <location>
        <begin position="408"/>
        <end position="425"/>
    </location>
</feature>
<keyword evidence="10" id="KW-0406">Ion transport</keyword>
<keyword evidence="4" id="KW-0633">Potassium transport</keyword>
<dbReference type="Proteomes" id="UP001159364">
    <property type="component" value="Linkage Group LG06"/>
</dbReference>
<evidence type="ECO:0000256" key="8">
    <source>
        <dbReference type="ARBA" id="ARBA00023053"/>
    </source>
</evidence>
<keyword evidence="3" id="KW-0050">Antiport</keyword>
<feature type="transmembrane region" description="Helical" evidence="12">
    <location>
        <begin position="136"/>
        <end position="160"/>
    </location>
</feature>
<evidence type="ECO:0000256" key="4">
    <source>
        <dbReference type="ARBA" id="ARBA00022538"/>
    </source>
</evidence>
<evidence type="ECO:0000256" key="9">
    <source>
        <dbReference type="ARBA" id="ARBA00023136"/>
    </source>
</evidence>
<comment type="subcellular location">
    <subcellularLocation>
        <location evidence="1">Membrane</location>
        <topology evidence="1">Multi-pass membrane protein</topology>
    </subcellularLocation>
</comment>
<feature type="transmembrane region" description="Helical" evidence="12">
    <location>
        <begin position="231"/>
        <end position="251"/>
    </location>
</feature>
<dbReference type="Pfam" id="PF01699">
    <property type="entry name" value="Na_Ca_ex"/>
    <property type="match status" value="2"/>
</dbReference>
<evidence type="ECO:0000256" key="1">
    <source>
        <dbReference type="ARBA" id="ARBA00004141"/>
    </source>
</evidence>
<name>A0AAV8TAB1_9ROSI</name>
<proteinExistence type="inferred from homology"/>
<feature type="transmembrane region" description="Helical" evidence="12">
    <location>
        <begin position="348"/>
        <end position="366"/>
    </location>
</feature>
<sequence length="573" mass="62615">MGISVSLPGRKWCIILLNIAFLSIASAFFVSRVNSADFVLLNSYPSSYVTSGRACKGLLSLDDYKAKCLFLQSHNSCLSEGYIDYLHIFYCNFGRFTFLGYFSLFLWLLVLFYMLGNTASEYFCSSLDNLSSLLKLSPTIAGVTLLSLGNGAPDVFASIVSFTDSGTGEIGFNTVIGGASFVTCIVVGVLSILVHKKQIKVHKRAFVRDICFFLLVLASFIFILFQGEINLWGAIGFVSMYIVYVILVYMSHIHWENGSRKDTERHALSCCANDLSLPILSSMEKGEVGFEEQVALEGSNEKEMKQGCLFQRLSTPCSMLLYILQMPLYLPRRLTIPVVCEKRWSKPIGVVSATLAPLLLSGLWILEDQNANSSAKLVVSGIGSFLGIAFGVFAYVTTEKSSPPKKCLFPWLATGFVMSMTWSYITAQELVALLVSLGYIFGISPSILGLTVLAWGNSLGDLITDLTMAMNGGPEGAQVAISGCYAGPIFNILFGLGMSMVGASWCVYPSSVVIPRDPYLLETIGFLAGGLIWALVVLPWRKMKIDRFLGAGLLALYLMAVSLRLIRSASDDS</sequence>
<feature type="transmembrane region" description="Helical" evidence="12">
    <location>
        <begin position="519"/>
        <end position="536"/>
    </location>
</feature>
<dbReference type="GO" id="GO:0008324">
    <property type="term" value="F:monoatomic cation transmembrane transporter activity"/>
    <property type="evidence" value="ECO:0007669"/>
    <property type="project" value="TreeGrafter"/>
</dbReference>
<feature type="transmembrane region" description="Helical" evidence="12">
    <location>
        <begin position="96"/>
        <end position="115"/>
    </location>
</feature>
<dbReference type="GO" id="GO:0006813">
    <property type="term" value="P:potassium ion transport"/>
    <property type="evidence" value="ECO:0007669"/>
    <property type="project" value="UniProtKB-KW"/>
</dbReference>
<keyword evidence="9 12" id="KW-0472">Membrane</keyword>
<dbReference type="GO" id="GO:0006814">
    <property type="term" value="P:sodium ion transport"/>
    <property type="evidence" value="ECO:0007669"/>
    <property type="project" value="UniProtKB-KW"/>
</dbReference>
<dbReference type="PANTHER" id="PTHR12266">
    <property type="entry name" value="NA+/CA2+ K+ INDEPENDENT EXCHANGER"/>
    <property type="match status" value="1"/>
</dbReference>
<accession>A0AAV8TAB1</accession>
<feature type="domain" description="Sodium/calcium exchanger membrane region" evidence="13">
    <location>
        <begin position="105"/>
        <end position="249"/>
    </location>
</feature>
<feature type="domain" description="Sodium/calcium exchanger membrane region" evidence="13">
    <location>
        <begin position="412"/>
        <end position="563"/>
    </location>
</feature>
<evidence type="ECO:0000256" key="11">
    <source>
        <dbReference type="ARBA" id="ARBA00038187"/>
    </source>
</evidence>
<feature type="transmembrane region" description="Helical" evidence="12">
    <location>
        <begin position="476"/>
        <end position="507"/>
    </location>
</feature>
<dbReference type="GO" id="GO:0016020">
    <property type="term" value="C:membrane"/>
    <property type="evidence" value="ECO:0007669"/>
    <property type="project" value="UniProtKB-SubCell"/>
</dbReference>
<evidence type="ECO:0000256" key="10">
    <source>
        <dbReference type="ARBA" id="ARBA00023201"/>
    </source>
</evidence>
<evidence type="ECO:0000256" key="7">
    <source>
        <dbReference type="ARBA" id="ARBA00022989"/>
    </source>
</evidence>
<feature type="transmembrane region" description="Helical" evidence="12">
    <location>
        <begin position="172"/>
        <end position="194"/>
    </location>
</feature>
<evidence type="ECO:0000313" key="14">
    <source>
        <dbReference type="EMBL" id="KAJ8763118.1"/>
    </source>
</evidence>
<organism evidence="14 15">
    <name type="scientific">Erythroxylum novogranatense</name>
    <dbReference type="NCBI Taxonomy" id="1862640"/>
    <lineage>
        <taxon>Eukaryota</taxon>
        <taxon>Viridiplantae</taxon>
        <taxon>Streptophyta</taxon>
        <taxon>Embryophyta</taxon>
        <taxon>Tracheophyta</taxon>
        <taxon>Spermatophyta</taxon>
        <taxon>Magnoliopsida</taxon>
        <taxon>eudicotyledons</taxon>
        <taxon>Gunneridae</taxon>
        <taxon>Pentapetalae</taxon>
        <taxon>rosids</taxon>
        <taxon>fabids</taxon>
        <taxon>Malpighiales</taxon>
        <taxon>Erythroxylaceae</taxon>
        <taxon>Erythroxylum</taxon>
    </lineage>
</organism>
<evidence type="ECO:0000256" key="6">
    <source>
        <dbReference type="ARBA" id="ARBA00022958"/>
    </source>
</evidence>
<feature type="transmembrane region" description="Helical" evidence="12">
    <location>
        <begin position="548"/>
        <end position="566"/>
    </location>
</feature>
<dbReference type="GO" id="GO:0015297">
    <property type="term" value="F:antiporter activity"/>
    <property type="evidence" value="ECO:0007669"/>
    <property type="project" value="UniProtKB-KW"/>
</dbReference>
<keyword evidence="8" id="KW-0915">Sodium</keyword>
<dbReference type="InterPro" id="IPR004837">
    <property type="entry name" value="NaCa_Exmemb"/>
</dbReference>
<keyword evidence="15" id="KW-1185">Reference proteome</keyword>
<keyword evidence="2" id="KW-0813">Transport</keyword>
<evidence type="ECO:0000256" key="12">
    <source>
        <dbReference type="SAM" id="Phobius"/>
    </source>
</evidence>
<feature type="transmembrane region" description="Helical" evidence="12">
    <location>
        <begin position="378"/>
        <end position="396"/>
    </location>
</feature>
<evidence type="ECO:0000313" key="15">
    <source>
        <dbReference type="Proteomes" id="UP001159364"/>
    </source>
</evidence>
<evidence type="ECO:0000259" key="13">
    <source>
        <dbReference type="Pfam" id="PF01699"/>
    </source>
</evidence>
<keyword evidence="6" id="KW-0630">Potassium</keyword>
<protein>
    <recommendedName>
        <fullName evidence="13">Sodium/calcium exchanger membrane region domain-containing protein</fullName>
    </recommendedName>
</protein>
<gene>
    <name evidence="14" type="ORF">K2173_025503</name>
</gene>
<dbReference type="InterPro" id="IPR051359">
    <property type="entry name" value="CaCA_antiporter"/>
</dbReference>
<dbReference type="PANTHER" id="PTHR12266:SF18">
    <property type="entry name" value="CATION_CALCIUM EXCHANGER 2"/>
    <property type="match status" value="1"/>
</dbReference>
<dbReference type="EMBL" id="JAIWQS010000006">
    <property type="protein sequence ID" value="KAJ8763118.1"/>
    <property type="molecule type" value="Genomic_DNA"/>
</dbReference>
<keyword evidence="5 12" id="KW-0812">Transmembrane</keyword>